<feature type="compositionally biased region" description="Basic and acidic residues" evidence="1">
    <location>
        <begin position="127"/>
        <end position="136"/>
    </location>
</feature>
<sequence length="136" mass="15154">MSECVTKHFTDLAVTRPQRLQGPQYKMDAIPCGRTVERERREAGLDVGNRKGQGQTGSLHSKRQGEPLGLRFLCAAEPNTHQHGQGPRQRCFSNDHSSRQLQSHTVASVPSTTAPKRTRLQSRTAHGRGEFSLDPR</sequence>
<evidence type="ECO:0000313" key="2">
    <source>
        <dbReference type="EMBL" id="KAJ8384325.1"/>
    </source>
</evidence>
<feature type="compositionally biased region" description="Basic and acidic residues" evidence="1">
    <location>
        <begin position="35"/>
        <end position="44"/>
    </location>
</feature>
<comment type="caution">
    <text evidence="2">The sequence shown here is derived from an EMBL/GenBank/DDBJ whole genome shotgun (WGS) entry which is preliminary data.</text>
</comment>
<accession>A0AAD7RHT8</accession>
<feature type="compositionally biased region" description="Polar residues" evidence="1">
    <location>
        <begin position="91"/>
        <end position="115"/>
    </location>
</feature>
<gene>
    <name evidence="2" type="ORF">AAFF_G00205780</name>
</gene>
<keyword evidence="3" id="KW-1185">Reference proteome</keyword>
<dbReference type="EMBL" id="JAINUG010000273">
    <property type="protein sequence ID" value="KAJ8384325.1"/>
    <property type="molecule type" value="Genomic_DNA"/>
</dbReference>
<feature type="region of interest" description="Disordered" evidence="1">
    <location>
        <begin position="31"/>
        <end position="136"/>
    </location>
</feature>
<proteinExistence type="predicted"/>
<dbReference type="Proteomes" id="UP001221898">
    <property type="component" value="Unassembled WGS sequence"/>
</dbReference>
<dbReference type="AlphaFoldDB" id="A0AAD7RHT8"/>
<reference evidence="2" key="1">
    <citation type="journal article" date="2023" name="Science">
        <title>Genome structures resolve the early diversification of teleost fishes.</title>
        <authorList>
            <person name="Parey E."/>
            <person name="Louis A."/>
            <person name="Montfort J."/>
            <person name="Bouchez O."/>
            <person name="Roques C."/>
            <person name="Iampietro C."/>
            <person name="Lluch J."/>
            <person name="Castinel A."/>
            <person name="Donnadieu C."/>
            <person name="Desvignes T."/>
            <person name="Floi Bucao C."/>
            <person name="Jouanno E."/>
            <person name="Wen M."/>
            <person name="Mejri S."/>
            <person name="Dirks R."/>
            <person name="Jansen H."/>
            <person name="Henkel C."/>
            <person name="Chen W.J."/>
            <person name="Zahm M."/>
            <person name="Cabau C."/>
            <person name="Klopp C."/>
            <person name="Thompson A.W."/>
            <person name="Robinson-Rechavi M."/>
            <person name="Braasch I."/>
            <person name="Lecointre G."/>
            <person name="Bobe J."/>
            <person name="Postlethwait J.H."/>
            <person name="Berthelot C."/>
            <person name="Roest Crollius H."/>
            <person name="Guiguen Y."/>
        </authorList>
    </citation>
    <scope>NUCLEOTIDE SEQUENCE</scope>
    <source>
        <strain evidence="2">NC1722</strain>
    </source>
</reference>
<evidence type="ECO:0000313" key="3">
    <source>
        <dbReference type="Proteomes" id="UP001221898"/>
    </source>
</evidence>
<organism evidence="2 3">
    <name type="scientific">Aldrovandia affinis</name>
    <dbReference type="NCBI Taxonomy" id="143900"/>
    <lineage>
        <taxon>Eukaryota</taxon>
        <taxon>Metazoa</taxon>
        <taxon>Chordata</taxon>
        <taxon>Craniata</taxon>
        <taxon>Vertebrata</taxon>
        <taxon>Euteleostomi</taxon>
        <taxon>Actinopterygii</taxon>
        <taxon>Neopterygii</taxon>
        <taxon>Teleostei</taxon>
        <taxon>Notacanthiformes</taxon>
        <taxon>Halosauridae</taxon>
        <taxon>Aldrovandia</taxon>
    </lineage>
</organism>
<protein>
    <submittedName>
        <fullName evidence="2">Uncharacterized protein</fullName>
    </submittedName>
</protein>
<evidence type="ECO:0000256" key="1">
    <source>
        <dbReference type="SAM" id="MobiDB-lite"/>
    </source>
</evidence>
<name>A0AAD7RHT8_9TELE</name>